<dbReference type="AlphaFoldDB" id="A0A396RUQ2"/>
<protein>
    <submittedName>
        <fullName evidence="7">Sigma-70 family RNA polymerase sigma factor</fullName>
    </submittedName>
</protein>
<dbReference type="OrthoDB" id="7268940at2"/>
<dbReference type="PANTHER" id="PTHR43133">
    <property type="entry name" value="RNA POLYMERASE ECF-TYPE SIGMA FACTO"/>
    <property type="match status" value="1"/>
</dbReference>
<evidence type="ECO:0000313" key="8">
    <source>
        <dbReference type="Proteomes" id="UP000266693"/>
    </source>
</evidence>
<dbReference type="InterPro" id="IPR013324">
    <property type="entry name" value="RNA_pol_sigma_r3/r4-like"/>
</dbReference>
<dbReference type="NCBIfam" id="TIGR02937">
    <property type="entry name" value="sigma70-ECF"/>
    <property type="match status" value="1"/>
</dbReference>
<dbReference type="InterPro" id="IPR013249">
    <property type="entry name" value="RNA_pol_sigma70_r4_t2"/>
</dbReference>
<keyword evidence="4" id="KW-0804">Transcription</keyword>
<accession>A0A396RUQ2</accession>
<evidence type="ECO:0000256" key="5">
    <source>
        <dbReference type="SAM" id="MobiDB-lite"/>
    </source>
</evidence>
<evidence type="ECO:0000256" key="3">
    <source>
        <dbReference type="ARBA" id="ARBA00023082"/>
    </source>
</evidence>
<dbReference type="SUPFAM" id="SSF88659">
    <property type="entry name" value="Sigma3 and sigma4 domains of RNA polymerase sigma factors"/>
    <property type="match status" value="1"/>
</dbReference>
<feature type="domain" description="RNA polymerase sigma factor 70 region 4 type 2" evidence="6">
    <location>
        <begin position="117"/>
        <end position="168"/>
    </location>
</feature>
<evidence type="ECO:0000313" key="7">
    <source>
        <dbReference type="EMBL" id="RHW18183.1"/>
    </source>
</evidence>
<feature type="compositionally biased region" description="Basic and acidic residues" evidence="5">
    <location>
        <begin position="179"/>
        <end position="198"/>
    </location>
</feature>
<sequence>MEPGLVQTRAEIVAWVAGHVIPHEAALRARLLRMTASAQEIDDIVQDAYLSIARLKSVAHIRDGRSYLFATARMVVLQRVRRDRIVRIDSLTDMQALTLEDDDPGPERHAGARRELERVRRLIDALPGRCREIFELRRVQGVPQREIAARLGIPEHAVEQQATRGLKLILQALAGDGDDAQRNSRKADARTNDSHNNG</sequence>
<evidence type="ECO:0000256" key="2">
    <source>
        <dbReference type="ARBA" id="ARBA00023015"/>
    </source>
</evidence>
<dbReference type="PANTHER" id="PTHR43133:SF63">
    <property type="entry name" value="RNA POLYMERASE SIGMA FACTOR FECI-RELATED"/>
    <property type="match status" value="1"/>
</dbReference>
<evidence type="ECO:0000256" key="4">
    <source>
        <dbReference type="ARBA" id="ARBA00023163"/>
    </source>
</evidence>
<comment type="similarity">
    <text evidence="1">Belongs to the sigma-70 factor family. ECF subfamily.</text>
</comment>
<name>A0A396RUQ2_9SPHN</name>
<reference evidence="7 8" key="1">
    <citation type="submission" date="2018-08" db="EMBL/GenBank/DDBJ databases">
        <title>The multiple taxonomic identification of Sphingomonas gilva.</title>
        <authorList>
            <person name="Zhu D."/>
            <person name="Zheng S."/>
        </authorList>
    </citation>
    <scope>NUCLEOTIDE SEQUENCE [LARGE SCALE GENOMIC DNA]</scope>
    <source>
        <strain evidence="7 8">ZDH117</strain>
    </source>
</reference>
<dbReference type="InterPro" id="IPR039425">
    <property type="entry name" value="RNA_pol_sigma-70-like"/>
</dbReference>
<dbReference type="Pfam" id="PF08281">
    <property type="entry name" value="Sigma70_r4_2"/>
    <property type="match status" value="1"/>
</dbReference>
<keyword evidence="2" id="KW-0805">Transcription regulation</keyword>
<dbReference type="SUPFAM" id="SSF88946">
    <property type="entry name" value="Sigma2 domain of RNA polymerase sigma factors"/>
    <property type="match status" value="1"/>
</dbReference>
<evidence type="ECO:0000256" key="1">
    <source>
        <dbReference type="ARBA" id="ARBA00010641"/>
    </source>
</evidence>
<dbReference type="GO" id="GO:0003677">
    <property type="term" value="F:DNA binding"/>
    <property type="evidence" value="ECO:0007669"/>
    <property type="project" value="InterPro"/>
</dbReference>
<dbReference type="InterPro" id="IPR036388">
    <property type="entry name" value="WH-like_DNA-bd_sf"/>
</dbReference>
<organism evidence="7 8">
    <name type="scientific">Sphingomonas gilva</name>
    <dbReference type="NCBI Taxonomy" id="2305907"/>
    <lineage>
        <taxon>Bacteria</taxon>
        <taxon>Pseudomonadati</taxon>
        <taxon>Pseudomonadota</taxon>
        <taxon>Alphaproteobacteria</taxon>
        <taxon>Sphingomonadales</taxon>
        <taxon>Sphingomonadaceae</taxon>
        <taxon>Sphingomonas</taxon>
    </lineage>
</organism>
<dbReference type="InterPro" id="IPR014284">
    <property type="entry name" value="RNA_pol_sigma-70_dom"/>
</dbReference>
<dbReference type="InterPro" id="IPR013325">
    <property type="entry name" value="RNA_pol_sigma_r2"/>
</dbReference>
<dbReference type="Gene3D" id="1.10.10.10">
    <property type="entry name" value="Winged helix-like DNA-binding domain superfamily/Winged helix DNA-binding domain"/>
    <property type="match status" value="1"/>
</dbReference>
<feature type="region of interest" description="Disordered" evidence="5">
    <location>
        <begin position="177"/>
        <end position="198"/>
    </location>
</feature>
<keyword evidence="3" id="KW-0731">Sigma factor</keyword>
<proteinExistence type="inferred from homology"/>
<dbReference type="GO" id="GO:0016987">
    <property type="term" value="F:sigma factor activity"/>
    <property type="evidence" value="ECO:0007669"/>
    <property type="project" value="UniProtKB-KW"/>
</dbReference>
<dbReference type="Proteomes" id="UP000266693">
    <property type="component" value="Unassembled WGS sequence"/>
</dbReference>
<gene>
    <name evidence="7" type="ORF">D1610_06780</name>
</gene>
<evidence type="ECO:0000259" key="6">
    <source>
        <dbReference type="Pfam" id="PF08281"/>
    </source>
</evidence>
<dbReference type="Gene3D" id="1.10.1740.10">
    <property type="match status" value="1"/>
</dbReference>
<comment type="caution">
    <text evidence="7">The sequence shown here is derived from an EMBL/GenBank/DDBJ whole genome shotgun (WGS) entry which is preliminary data.</text>
</comment>
<dbReference type="GO" id="GO:0006352">
    <property type="term" value="P:DNA-templated transcription initiation"/>
    <property type="evidence" value="ECO:0007669"/>
    <property type="project" value="InterPro"/>
</dbReference>
<keyword evidence="8" id="KW-1185">Reference proteome</keyword>
<dbReference type="EMBL" id="QWLV01000002">
    <property type="protein sequence ID" value="RHW18183.1"/>
    <property type="molecule type" value="Genomic_DNA"/>
</dbReference>